<dbReference type="FunCoup" id="G0N8U9">
    <property type="interactions" value="11"/>
</dbReference>
<name>G0N8U9_CAEBE</name>
<evidence type="ECO:0000256" key="6">
    <source>
        <dbReference type="ARBA" id="ARBA00022989"/>
    </source>
</evidence>
<dbReference type="EMBL" id="GL379851">
    <property type="protein sequence ID" value="EGT55447.1"/>
    <property type="molecule type" value="Genomic_DNA"/>
</dbReference>
<evidence type="ECO:0000256" key="1">
    <source>
        <dbReference type="ARBA" id="ARBA00004167"/>
    </source>
</evidence>
<protein>
    <recommendedName>
        <fullName evidence="8">Glycosyltransferase family 92 protein</fullName>
        <ecNumber evidence="8">2.4.1.-</ecNumber>
    </recommendedName>
</protein>
<dbReference type="eggNOG" id="KOG4735">
    <property type="taxonomic scope" value="Eukaryota"/>
</dbReference>
<evidence type="ECO:0000256" key="8">
    <source>
        <dbReference type="RuleBase" id="RU366017"/>
    </source>
</evidence>
<dbReference type="HOGENOM" id="CLU_028496_1_0_1"/>
<reference evidence="10" key="1">
    <citation type="submission" date="2011-07" db="EMBL/GenBank/DDBJ databases">
        <authorList>
            <consortium name="Caenorhabditis brenneri Sequencing and Analysis Consortium"/>
            <person name="Wilson R.K."/>
        </authorList>
    </citation>
    <scope>NUCLEOTIDE SEQUENCE [LARGE SCALE GENOMIC DNA]</scope>
    <source>
        <strain evidence="10">PB2801</strain>
    </source>
</reference>
<keyword evidence="4 8" id="KW-0808">Transferase</keyword>
<dbReference type="InParanoid" id="G0N8U9"/>
<evidence type="ECO:0000256" key="3">
    <source>
        <dbReference type="ARBA" id="ARBA00022676"/>
    </source>
</evidence>
<organism evidence="10">
    <name type="scientific">Caenorhabditis brenneri</name>
    <name type="common">Nematode worm</name>
    <dbReference type="NCBI Taxonomy" id="135651"/>
    <lineage>
        <taxon>Eukaryota</taxon>
        <taxon>Metazoa</taxon>
        <taxon>Ecdysozoa</taxon>
        <taxon>Nematoda</taxon>
        <taxon>Chromadorea</taxon>
        <taxon>Rhabditida</taxon>
        <taxon>Rhabditina</taxon>
        <taxon>Rhabditomorpha</taxon>
        <taxon>Rhabditoidea</taxon>
        <taxon>Rhabditidae</taxon>
        <taxon>Peloderinae</taxon>
        <taxon>Caenorhabditis</taxon>
    </lineage>
</organism>
<sequence length="523" mass="61034">MYRSRRRIDIRKVVSLLKSWYSFIIVVALFTTVYVILPAIIHSNPNVNEWIESIKYELIASIYGDPLTKTDAYIMSTYYYPNSKSLGINAIGMVLLMNRNTMRDMRRYQMKLVAFDGNNRSVSVIPKLLEESYSNCPYINMVATTNVLPGMTRLEIHDGSTKMEVEYNFQIPFKMARSTAPAPVIICLAPQFVAEQWQLFVAHAHIARHFGGHLHLYITSMIDSYFDLVQEYERLGYVTIDFWMRLKFANASADSVEPNLYSELRNQAGAQSDCLLQYKEAASFITFVDVDDIFIPRGYSSYFDEFSALYTNHAGILTFQYTKREMMFYNKPSINDMNIEEIFGHTWFVNEEDYGKVMAKPDNLNSMWVHQSWNIPNDKHFITRSNYLIHFQKPVDADGTDPVPYRMSNFELLDNMQLNISVLTPIQQDLRRTLNSTTIQAIAERLPKKVYYFSIIYRCYYEKFYKKPKKDSCPNGEKCLIPQRSDMNCIHSDADFKSGPEMFPITYHYHINPRWNRTTGCQP</sequence>
<gene>
    <name evidence="9" type="ORF">CAEBREN_31510</name>
</gene>
<keyword evidence="7 8" id="KW-0472">Membrane</keyword>
<evidence type="ECO:0000256" key="4">
    <source>
        <dbReference type="ARBA" id="ARBA00022679"/>
    </source>
</evidence>
<dbReference type="Pfam" id="PF01697">
    <property type="entry name" value="Glyco_transf_92"/>
    <property type="match status" value="1"/>
</dbReference>
<dbReference type="InterPro" id="IPR008166">
    <property type="entry name" value="Glyco_transf_92"/>
</dbReference>
<keyword evidence="6 8" id="KW-1133">Transmembrane helix</keyword>
<evidence type="ECO:0000313" key="10">
    <source>
        <dbReference type="Proteomes" id="UP000008068"/>
    </source>
</evidence>
<dbReference type="InterPro" id="IPR052012">
    <property type="entry name" value="GTase_92"/>
</dbReference>
<dbReference type="GO" id="GO:0016757">
    <property type="term" value="F:glycosyltransferase activity"/>
    <property type="evidence" value="ECO:0007669"/>
    <property type="project" value="UniProtKB-UniRule"/>
</dbReference>
<feature type="transmembrane region" description="Helical" evidence="8">
    <location>
        <begin position="20"/>
        <end position="41"/>
    </location>
</feature>
<keyword evidence="3 8" id="KW-0328">Glycosyltransferase</keyword>
<comment type="similarity">
    <text evidence="2 8">Belongs to the glycosyltransferase 92 family.</text>
</comment>
<evidence type="ECO:0000256" key="5">
    <source>
        <dbReference type="ARBA" id="ARBA00022692"/>
    </source>
</evidence>
<keyword evidence="10" id="KW-1185">Reference proteome</keyword>
<evidence type="ECO:0000313" key="9">
    <source>
        <dbReference type="EMBL" id="EGT55447.1"/>
    </source>
</evidence>
<dbReference type="OrthoDB" id="5823420at2759"/>
<comment type="subcellular location">
    <subcellularLocation>
        <location evidence="1">Membrane</location>
        <topology evidence="1">Single-pass membrane protein</topology>
    </subcellularLocation>
</comment>
<dbReference type="Proteomes" id="UP000008068">
    <property type="component" value="Unassembled WGS sequence"/>
</dbReference>
<dbReference type="PANTHER" id="PTHR21645:SF5">
    <property type="entry name" value="GLYCOSYLTRANSFERASE FAMILY 92 PROTEIN C35A5.5"/>
    <property type="match status" value="1"/>
</dbReference>
<keyword evidence="5 8" id="KW-0812">Transmembrane</keyword>
<dbReference type="EC" id="2.4.1.-" evidence="8"/>
<evidence type="ECO:0000256" key="7">
    <source>
        <dbReference type="ARBA" id="ARBA00023136"/>
    </source>
</evidence>
<dbReference type="PANTHER" id="PTHR21645">
    <property type="entry name" value="GLYCOSYLTRANSFERASE FAMILY 92 PROTEIN"/>
    <property type="match status" value="1"/>
</dbReference>
<proteinExistence type="inferred from homology"/>
<accession>G0N8U9</accession>
<dbReference type="GO" id="GO:0016020">
    <property type="term" value="C:membrane"/>
    <property type="evidence" value="ECO:0007669"/>
    <property type="project" value="UniProtKB-SubCell"/>
</dbReference>
<dbReference type="AlphaFoldDB" id="G0N8U9"/>
<evidence type="ECO:0000256" key="2">
    <source>
        <dbReference type="ARBA" id="ARBA00007647"/>
    </source>
</evidence>